<comment type="catalytic activity">
    <reaction evidence="4 5">
        <text>Couples ATP hydrolysis with the unwinding of duplex DNA by translocating in the 3'-5' direction.</text>
        <dbReference type="EC" id="5.6.2.4"/>
    </reaction>
</comment>
<name>A0A8S3EC63_9BILA</name>
<dbReference type="GO" id="GO:0016787">
    <property type="term" value="F:hydrolase activity"/>
    <property type="evidence" value="ECO:0007669"/>
    <property type="project" value="UniProtKB-KW"/>
</dbReference>
<feature type="non-terminal residue" evidence="7">
    <location>
        <position position="1"/>
    </location>
</feature>
<evidence type="ECO:0000256" key="2">
    <source>
        <dbReference type="ARBA" id="ARBA00022801"/>
    </source>
</evidence>
<evidence type="ECO:0000313" key="8">
    <source>
        <dbReference type="EMBL" id="CAF5179362.1"/>
    </source>
</evidence>
<dbReference type="GO" id="GO:0005694">
    <property type="term" value="C:chromosome"/>
    <property type="evidence" value="ECO:0007669"/>
    <property type="project" value="TreeGrafter"/>
</dbReference>
<comment type="catalytic activity">
    <reaction evidence="5">
        <text>ATP + H2O = ADP + phosphate + H(+)</text>
        <dbReference type="Rhea" id="RHEA:13065"/>
        <dbReference type="ChEBI" id="CHEBI:15377"/>
        <dbReference type="ChEBI" id="CHEBI:15378"/>
        <dbReference type="ChEBI" id="CHEBI:30616"/>
        <dbReference type="ChEBI" id="CHEBI:43474"/>
        <dbReference type="ChEBI" id="CHEBI:456216"/>
    </reaction>
</comment>
<dbReference type="GO" id="GO:0000724">
    <property type="term" value="P:double-strand break repair via homologous recombination"/>
    <property type="evidence" value="ECO:0007669"/>
    <property type="project" value="TreeGrafter"/>
</dbReference>
<dbReference type="GO" id="GO:0043138">
    <property type="term" value="F:3'-5' DNA helicase activity"/>
    <property type="evidence" value="ECO:0007669"/>
    <property type="project" value="UniProtKB-EC"/>
</dbReference>
<keyword evidence="5" id="KW-0539">Nucleus</keyword>
<gene>
    <name evidence="7" type="ORF">BYL167_LOCUS60670</name>
    <name evidence="8" type="ORF">GIL414_LOCUS68781</name>
</gene>
<evidence type="ECO:0000256" key="5">
    <source>
        <dbReference type="RuleBase" id="RU364117"/>
    </source>
</evidence>
<reference evidence="7" key="1">
    <citation type="submission" date="2021-02" db="EMBL/GenBank/DDBJ databases">
        <authorList>
            <person name="Nowell W R."/>
        </authorList>
    </citation>
    <scope>NUCLEOTIDE SEQUENCE</scope>
</reference>
<dbReference type="NCBIfam" id="TIGR00614">
    <property type="entry name" value="recQ_fam"/>
    <property type="match status" value="1"/>
</dbReference>
<dbReference type="SUPFAM" id="SSF52540">
    <property type="entry name" value="P-loop containing nucleoside triphosphate hydrolases"/>
    <property type="match status" value="1"/>
</dbReference>
<protein>
    <recommendedName>
        <fullName evidence="5">ATP-dependent DNA helicase</fullName>
        <ecNumber evidence="5">5.6.2.4</ecNumber>
    </recommendedName>
</protein>
<dbReference type="EC" id="5.6.2.4" evidence="5"/>
<dbReference type="Pfam" id="PF00271">
    <property type="entry name" value="Helicase_C"/>
    <property type="match status" value="1"/>
</dbReference>
<keyword evidence="5" id="KW-0547">Nucleotide-binding</keyword>
<dbReference type="GO" id="GO:0005524">
    <property type="term" value="F:ATP binding"/>
    <property type="evidence" value="ECO:0007669"/>
    <property type="project" value="UniProtKB-KW"/>
</dbReference>
<dbReference type="PANTHER" id="PTHR13710:SF152">
    <property type="entry name" value="ATP-DEPENDENT DNA HELICASE Q5"/>
    <property type="match status" value="1"/>
</dbReference>
<comment type="subcellular location">
    <subcellularLocation>
        <location evidence="5">Nucleus</location>
    </subcellularLocation>
</comment>
<dbReference type="GO" id="GO:0005634">
    <property type="term" value="C:nucleus"/>
    <property type="evidence" value="ECO:0007669"/>
    <property type="project" value="UniProtKB-SubCell"/>
</dbReference>
<dbReference type="EMBL" id="CAJOBH010231002">
    <property type="protein sequence ID" value="CAF5071554.1"/>
    <property type="molecule type" value="Genomic_DNA"/>
</dbReference>
<dbReference type="InterPro" id="IPR001650">
    <property type="entry name" value="Helicase_C-like"/>
</dbReference>
<dbReference type="AlphaFoldDB" id="A0A8S3EC63"/>
<evidence type="ECO:0000313" key="7">
    <source>
        <dbReference type="EMBL" id="CAF5071554.1"/>
    </source>
</evidence>
<dbReference type="Pfam" id="PF16124">
    <property type="entry name" value="RecQ_Zn_bind"/>
    <property type="match status" value="1"/>
</dbReference>
<evidence type="ECO:0000259" key="6">
    <source>
        <dbReference type="PROSITE" id="PS51194"/>
    </source>
</evidence>
<dbReference type="Gene3D" id="3.40.50.300">
    <property type="entry name" value="P-loop containing nucleotide triphosphate hydrolases"/>
    <property type="match status" value="2"/>
</dbReference>
<dbReference type="EMBL" id="CAJOBJ010328775">
    <property type="protein sequence ID" value="CAF5179362.1"/>
    <property type="molecule type" value="Genomic_DNA"/>
</dbReference>
<dbReference type="Proteomes" id="UP000681967">
    <property type="component" value="Unassembled WGS sequence"/>
</dbReference>
<dbReference type="SMART" id="SM00490">
    <property type="entry name" value="HELICc"/>
    <property type="match status" value="1"/>
</dbReference>
<dbReference type="InterPro" id="IPR032284">
    <property type="entry name" value="RecQ_Zn-bd"/>
</dbReference>
<proteinExistence type="inferred from homology"/>
<sequence>LSKVPCIAVTATASQKVIDDIYSSLHLRRPVIEFKSSVFRPNLFYDVQFKELVDDPFIDLCQFIDEIKKMTDTQSNSGIIYCRTRDSCSELANKLTQTGQCGSVKAYHAGLTNEKRKQIQDDWMTGSISIICATISFGMGIDKGDVRFVVHWDLAKSISGYYQESGRAGRDGKRSHCRMYYSARERDTQLFLINQEINDKKIADEQKTSMLSGFNSLVQYCEEAKCRHLVICNYFGDMSMKPCEKMCDVCTQRELVSANLQNLKKKKFDETINRRSTNRIMYRDEGSEEQYEGGRTGN</sequence>
<feature type="non-terminal residue" evidence="7">
    <location>
        <position position="298"/>
    </location>
</feature>
<dbReference type="PANTHER" id="PTHR13710">
    <property type="entry name" value="DNA HELICASE RECQ FAMILY MEMBER"/>
    <property type="match status" value="1"/>
</dbReference>
<dbReference type="PROSITE" id="PS51194">
    <property type="entry name" value="HELICASE_CTER"/>
    <property type="match status" value="1"/>
</dbReference>
<evidence type="ECO:0000256" key="4">
    <source>
        <dbReference type="ARBA" id="ARBA00034617"/>
    </source>
</evidence>
<dbReference type="Proteomes" id="UP000681720">
    <property type="component" value="Unassembled WGS sequence"/>
</dbReference>
<keyword evidence="2 5" id="KW-0378">Hydrolase</keyword>
<keyword evidence="5" id="KW-0067">ATP-binding</keyword>
<comment type="similarity">
    <text evidence="1 5">Belongs to the helicase family. RecQ subfamily.</text>
</comment>
<evidence type="ECO:0000256" key="1">
    <source>
        <dbReference type="ARBA" id="ARBA00005446"/>
    </source>
</evidence>
<evidence type="ECO:0000256" key="3">
    <source>
        <dbReference type="ARBA" id="ARBA00022806"/>
    </source>
</evidence>
<evidence type="ECO:0000313" key="9">
    <source>
        <dbReference type="Proteomes" id="UP000681967"/>
    </source>
</evidence>
<dbReference type="GO" id="GO:0009378">
    <property type="term" value="F:four-way junction helicase activity"/>
    <property type="evidence" value="ECO:0007669"/>
    <property type="project" value="TreeGrafter"/>
</dbReference>
<dbReference type="CDD" id="cd18794">
    <property type="entry name" value="SF2_C_RecQ"/>
    <property type="match status" value="1"/>
</dbReference>
<feature type="domain" description="Helicase C-terminal" evidence="6">
    <location>
        <begin position="59"/>
        <end position="214"/>
    </location>
</feature>
<comment type="caution">
    <text evidence="7">The sequence shown here is derived from an EMBL/GenBank/DDBJ whole genome shotgun (WGS) entry which is preliminary data.</text>
</comment>
<dbReference type="GO" id="GO:0005737">
    <property type="term" value="C:cytoplasm"/>
    <property type="evidence" value="ECO:0007669"/>
    <property type="project" value="TreeGrafter"/>
</dbReference>
<dbReference type="InterPro" id="IPR027417">
    <property type="entry name" value="P-loop_NTPase"/>
</dbReference>
<accession>A0A8S3EC63</accession>
<keyword evidence="3 5" id="KW-0347">Helicase</keyword>
<dbReference type="InterPro" id="IPR004589">
    <property type="entry name" value="DNA_helicase_ATP-dep_RecQ"/>
</dbReference>
<organism evidence="7 9">
    <name type="scientific">Rotaria magnacalcarata</name>
    <dbReference type="NCBI Taxonomy" id="392030"/>
    <lineage>
        <taxon>Eukaryota</taxon>
        <taxon>Metazoa</taxon>
        <taxon>Spiralia</taxon>
        <taxon>Gnathifera</taxon>
        <taxon>Rotifera</taxon>
        <taxon>Eurotatoria</taxon>
        <taxon>Bdelloidea</taxon>
        <taxon>Philodinida</taxon>
        <taxon>Philodinidae</taxon>
        <taxon>Rotaria</taxon>
    </lineage>
</organism>